<dbReference type="STRING" id="1121409.SAMN02745124_02029"/>
<keyword evidence="2" id="KW-1185">Reference proteome</keyword>
<sequence>MKPFFTVREACAANQLDRSPNWIRAAIRLGKIKAVKAGNTLLIPVEEINRIKASTPTISRDELLGNRGGNFR</sequence>
<dbReference type="Proteomes" id="UP000184139">
    <property type="component" value="Unassembled WGS sequence"/>
</dbReference>
<protein>
    <recommendedName>
        <fullName evidence="3">DNA binding domain-containing protein, excisionase family</fullName>
    </recommendedName>
</protein>
<evidence type="ECO:0000313" key="1">
    <source>
        <dbReference type="EMBL" id="SHH81367.1"/>
    </source>
</evidence>
<dbReference type="AlphaFoldDB" id="A0A1M5W1N4"/>
<name>A0A1M5W1N4_9BACT</name>
<evidence type="ECO:0008006" key="3">
    <source>
        <dbReference type="Google" id="ProtNLM"/>
    </source>
</evidence>
<evidence type="ECO:0000313" key="2">
    <source>
        <dbReference type="Proteomes" id="UP000184139"/>
    </source>
</evidence>
<proteinExistence type="predicted"/>
<reference evidence="1 2" key="1">
    <citation type="submission" date="2016-11" db="EMBL/GenBank/DDBJ databases">
        <authorList>
            <person name="Jaros S."/>
            <person name="Januszkiewicz K."/>
            <person name="Wedrychowicz H."/>
        </authorList>
    </citation>
    <scope>NUCLEOTIDE SEQUENCE [LARGE SCALE GENOMIC DNA]</scope>
    <source>
        <strain evidence="1 2">DSM 9705</strain>
    </source>
</reference>
<dbReference type="EMBL" id="FQXS01000010">
    <property type="protein sequence ID" value="SHH81367.1"/>
    <property type="molecule type" value="Genomic_DNA"/>
</dbReference>
<organism evidence="1 2">
    <name type="scientific">Desulfofustis glycolicus DSM 9705</name>
    <dbReference type="NCBI Taxonomy" id="1121409"/>
    <lineage>
        <taxon>Bacteria</taxon>
        <taxon>Pseudomonadati</taxon>
        <taxon>Thermodesulfobacteriota</taxon>
        <taxon>Desulfobulbia</taxon>
        <taxon>Desulfobulbales</taxon>
        <taxon>Desulfocapsaceae</taxon>
        <taxon>Desulfofustis</taxon>
    </lineage>
</organism>
<accession>A0A1M5W1N4</accession>
<gene>
    <name evidence="1" type="ORF">SAMN02745124_02029</name>
</gene>